<dbReference type="SUPFAM" id="SSF51294">
    <property type="entry name" value="Hedgehog/intein (Hint) domain"/>
    <property type="match status" value="1"/>
</dbReference>
<accession>A0A1M6WPA0</accession>
<dbReference type="EMBL" id="FRBN01000003">
    <property type="protein sequence ID" value="SHK95429.1"/>
    <property type="molecule type" value="Genomic_DNA"/>
</dbReference>
<dbReference type="Proteomes" id="UP000184191">
    <property type="component" value="Unassembled WGS sequence"/>
</dbReference>
<sequence>MDLPAAMGAADIYVGRMMLGWIGAKTGKPIWGEAPKGTAQDPDGVMTGLVSGTRVATATGWRMVEALTAGDRVLTFDNGLQPLSGVTRQPLWTGSYACPQQFWPLELACGALGNRGPLTIMPHQAVMLESDMAETIWGDPFALLPATALDGADGVSRVPPAPDAEVTVLHFDEEQVVFAEHGLMFLCPSSRDLLDYALGDDEEPQYSVLPLSEARRLTMALEAGAVFTPSDTLFASA</sequence>
<evidence type="ECO:0000259" key="1">
    <source>
        <dbReference type="Pfam" id="PF13403"/>
    </source>
</evidence>
<gene>
    <name evidence="2" type="ORF">SAMN05444414_10323</name>
</gene>
<reference evidence="3" key="1">
    <citation type="submission" date="2016-11" db="EMBL/GenBank/DDBJ databases">
        <authorList>
            <person name="Varghese N."/>
            <person name="Submissions S."/>
        </authorList>
    </citation>
    <scope>NUCLEOTIDE SEQUENCE [LARGE SCALE GENOMIC DNA]</scope>
    <source>
        <strain evidence="3">DSM 29327</strain>
    </source>
</reference>
<dbReference type="Pfam" id="PF13403">
    <property type="entry name" value="Hint_2"/>
    <property type="match status" value="1"/>
</dbReference>
<keyword evidence="3" id="KW-1185">Reference proteome</keyword>
<dbReference type="STRING" id="1054996.SAMN05444414_10323"/>
<dbReference type="InterPro" id="IPR028992">
    <property type="entry name" value="Hedgehog/Intein_dom"/>
</dbReference>
<feature type="domain" description="Hedgehog/Intein (Hint)" evidence="1">
    <location>
        <begin position="49"/>
        <end position="181"/>
    </location>
</feature>
<proteinExistence type="predicted"/>
<protein>
    <submittedName>
        <fullName evidence="2">Hint domain-containing protein</fullName>
    </submittedName>
</protein>
<dbReference type="InterPro" id="IPR036844">
    <property type="entry name" value="Hint_dom_sf"/>
</dbReference>
<name>A0A1M6WPA0_9RHOB</name>
<evidence type="ECO:0000313" key="3">
    <source>
        <dbReference type="Proteomes" id="UP000184191"/>
    </source>
</evidence>
<dbReference type="AlphaFoldDB" id="A0A1M6WPA0"/>
<organism evidence="2 3">
    <name type="scientific">Roseovarius marisflavi</name>
    <dbReference type="NCBI Taxonomy" id="1054996"/>
    <lineage>
        <taxon>Bacteria</taxon>
        <taxon>Pseudomonadati</taxon>
        <taxon>Pseudomonadota</taxon>
        <taxon>Alphaproteobacteria</taxon>
        <taxon>Rhodobacterales</taxon>
        <taxon>Roseobacteraceae</taxon>
        <taxon>Roseovarius</taxon>
    </lineage>
</organism>
<evidence type="ECO:0000313" key="2">
    <source>
        <dbReference type="EMBL" id="SHK95429.1"/>
    </source>
</evidence>